<dbReference type="AlphaFoldDB" id="A0A165Y6R7"/>
<evidence type="ECO:0000313" key="2">
    <source>
        <dbReference type="EMBL" id="KZT32938.1"/>
    </source>
</evidence>
<feature type="compositionally biased region" description="Low complexity" evidence="1">
    <location>
        <begin position="613"/>
        <end position="625"/>
    </location>
</feature>
<gene>
    <name evidence="2" type="ORF">SISSUDRAFT_1054845</name>
</gene>
<evidence type="ECO:0000313" key="3">
    <source>
        <dbReference type="Proteomes" id="UP000076798"/>
    </source>
</evidence>
<protein>
    <submittedName>
        <fullName evidence="2">Uncharacterized protein</fullName>
    </submittedName>
</protein>
<accession>A0A165Y6R7</accession>
<evidence type="ECO:0000256" key="1">
    <source>
        <dbReference type="SAM" id="MobiDB-lite"/>
    </source>
</evidence>
<feature type="region of interest" description="Disordered" evidence="1">
    <location>
        <begin position="593"/>
        <end position="634"/>
    </location>
</feature>
<name>A0A165Y6R7_9AGAM</name>
<proteinExistence type="predicted"/>
<sequence length="753" mass="84271">MDQFTFLDLPNFYIDEFDRRRHELETFGKDYDFDPEEYTFPLTLSFIGEPSINFFAASLVLGLPFGDENALNTPISAEVIPVHSYRPPEVDVTVIEYYGADGTALMEPKTHDIGTTRDLNSIQALIVAAQAKIHSLEDVHMMTPRTAPEEGGEPLPQSSAPGPPSFNKIHVVYSAFRAPVEISAIIYPPCGSSWWKNAVARGNAQGWPQGLFKPGDSTCIIALDHRASERDKNMTTINGAKILDPAQRQSLVITHDHNNRSRAVQDLCTAQLPESTLFKLAQPTDGRVTPIRNRNDPTRNFDDEGKKFSQQFQHLWKFFGSIYNSQTTLMIERLEICRKKVDERFRHSKAILARLNDFLPVSDALTGLTEEERGPFDHVCSNPFQDVSFNNEFQRVEEMWRMAYRAADASSWFSPITKEAAEYLKRMQSQFNHTALGSPAPIRSPRVASSHNANVVYANELEARDGLNSFERAVEITNQKITDMVEGHLQHIQAVFETRFAESFGGMFTPAVYRLLQFYILAPALDSALTQTREVLNLQMQDFWLKLQNNTMALETPNRRGDSVAQLRDGYHSDRDMHLSLLANYASASAPIQRDQSLGADPERPHGLRGQLSSSQASSSVPVDQSLEEDETMFDEEREALASRGDVNLVIARFRSETVDHALQAASLVRWGLPGMIEGLHGLYPEIINENLIGPVGENVRSSLRTPLRDVPEEVTAAVRHELQRYEEGVDQGQAEGLNHAGNGEAQQEGGGA</sequence>
<dbReference type="Proteomes" id="UP000076798">
    <property type="component" value="Unassembled WGS sequence"/>
</dbReference>
<feature type="region of interest" description="Disordered" evidence="1">
    <location>
        <begin position="144"/>
        <end position="163"/>
    </location>
</feature>
<reference evidence="2 3" key="1">
    <citation type="journal article" date="2016" name="Mol. Biol. Evol.">
        <title>Comparative Genomics of Early-Diverging Mushroom-Forming Fungi Provides Insights into the Origins of Lignocellulose Decay Capabilities.</title>
        <authorList>
            <person name="Nagy L.G."/>
            <person name="Riley R."/>
            <person name="Tritt A."/>
            <person name="Adam C."/>
            <person name="Daum C."/>
            <person name="Floudas D."/>
            <person name="Sun H."/>
            <person name="Yadav J.S."/>
            <person name="Pangilinan J."/>
            <person name="Larsson K.H."/>
            <person name="Matsuura K."/>
            <person name="Barry K."/>
            <person name="Labutti K."/>
            <person name="Kuo R."/>
            <person name="Ohm R.A."/>
            <person name="Bhattacharya S.S."/>
            <person name="Shirouzu T."/>
            <person name="Yoshinaga Y."/>
            <person name="Martin F.M."/>
            <person name="Grigoriev I.V."/>
            <person name="Hibbett D.S."/>
        </authorList>
    </citation>
    <scope>NUCLEOTIDE SEQUENCE [LARGE SCALE GENOMIC DNA]</scope>
    <source>
        <strain evidence="2 3">HHB10207 ss-3</strain>
    </source>
</reference>
<dbReference type="EMBL" id="KV428281">
    <property type="protein sequence ID" value="KZT32938.1"/>
    <property type="molecule type" value="Genomic_DNA"/>
</dbReference>
<feature type="compositionally biased region" description="Low complexity" evidence="1">
    <location>
        <begin position="741"/>
        <end position="753"/>
    </location>
</feature>
<keyword evidence="3" id="KW-1185">Reference proteome</keyword>
<feature type="region of interest" description="Disordered" evidence="1">
    <location>
        <begin position="726"/>
        <end position="753"/>
    </location>
</feature>
<organism evidence="2 3">
    <name type="scientific">Sistotremastrum suecicum HHB10207 ss-3</name>
    <dbReference type="NCBI Taxonomy" id="1314776"/>
    <lineage>
        <taxon>Eukaryota</taxon>
        <taxon>Fungi</taxon>
        <taxon>Dikarya</taxon>
        <taxon>Basidiomycota</taxon>
        <taxon>Agaricomycotina</taxon>
        <taxon>Agaricomycetes</taxon>
        <taxon>Sistotremastrales</taxon>
        <taxon>Sistotremastraceae</taxon>
        <taxon>Sistotremastrum</taxon>
    </lineage>
</organism>